<comment type="caution">
    <text evidence="3">The sequence shown here is derived from an EMBL/GenBank/DDBJ whole genome shotgun (WGS) entry which is preliminary data.</text>
</comment>
<dbReference type="Proteomes" id="UP000326924">
    <property type="component" value="Unassembled WGS sequence"/>
</dbReference>
<feature type="compositionally biased region" description="Basic and acidic residues" evidence="2">
    <location>
        <begin position="74"/>
        <end position="86"/>
    </location>
</feature>
<feature type="compositionally biased region" description="Polar residues" evidence="2">
    <location>
        <begin position="248"/>
        <end position="282"/>
    </location>
</feature>
<accession>A0A5J5F6H1</accession>
<feature type="region of interest" description="Disordered" evidence="2">
    <location>
        <begin position="1"/>
        <end position="111"/>
    </location>
</feature>
<dbReference type="InParanoid" id="A0A5J5F6H1"/>
<feature type="compositionally biased region" description="Acidic residues" evidence="2">
    <location>
        <begin position="58"/>
        <end position="73"/>
    </location>
</feature>
<reference evidence="3 4" key="1">
    <citation type="submission" date="2019-09" db="EMBL/GenBank/DDBJ databases">
        <title>Draft genome of the ectomycorrhizal ascomycete Sphaerosporella brunnea.</title>
        <authorList>
            <consortium name="DOE Joint Genome Institute"/>
            <person name="Benucci G.M."/>
            <person name="Marozzi G."/>
            <person name="Antonielli L."/>
            <person name="Sanchez S."/>
            <person name="Marco P."/>
            <person name="Wang X."/>
            <person name="Falini L.B."/>
            <person name="Barry K."/>
            <person name="Haridas S."/>
            <person name="Lipzen A."/>
            <person name="Labutti K."/>
            <person name="Grigoriev I.V."/>
            <person name="Murat C."/>
            <person name="Martin F."/>
            <person name="Albertini E."/>
            <person name="Donnini D."/>
            <person name="Bonito G."/>
        </authorList>
    </citation>
    <scope>NUCLEOTIDE SEQUENCE [LARGE SCALE GENOMIC DNA]</scope>
    <source>
        <strain evidence="3 4">Sb_GMNB300</strain>
    </source>
</reference>
<feature type="region of interest" description="Disordered" evidence="2">
    <location>
        <begin position="248"/>
        <end position="354"/>
    </location>
</feature>
<dbReference type="AlphaFoldDB" id="A0A5J5F6H1"/>
<keyword evidence="1" id="KW-0175">Coiled coil</keyword>
<evidence type="ECO:0000256" key="1">
    <source>
        <dbReference type="SAM" id="Coils"/>
    </source>
</evidence>
<evidence type="ECO:0000256" key="2">
    <source>
        <dbReference type="SAM" id="MobiDB-lite"/>
    </source>
</evidence>
<evidence type="ECO:0000313" key="3">
    <source>
        <dbReference type="EMBL" id="KAA8911822.1"/>
    </source>
</evidence>
<gene>
    <name evidence="3" type="ORF">FN846DRAFT_934150</name>
</gene>
<sequence length="690" mass="75732">MSDSEQTSLPNRRLSLRNSRLSVSSLSFTGGGAASAHHRKRSSSGGISPFRKKIADSEAADEDERDWEDEVSPDSEKTGRRARERAASPPTSSPYLYAPTTYHRRGRSTDGNQKYIDYLERQVEDLTNQLQGYTSATSNTSHAAKMRQLRAENRTLAHELAEWEADFERRVRDEVQNNLVIDESLRAAVAELEGRLEDREHSLRMANMEVKTLRRKCEQLGSIQEENKNLILRIETLTDLLADSSRTIQRRTVSAQNTSRPPTATNPKRVSSLPGSAQTTEGGETVEQGRTRKDSRGSSYKGVEDYGITDPIDLLDAPPSPALSQASYSSGQLRRSFANGPPLSPIPVPTSPNNIRTRRLRRLPEGSPVSKTLIFPSAEAESISRPMSSHSDSGIGESQRPSFENIGRSLTYPNPNRNSLFAELARAVSDSEDSETEETTQAGDNNTEKEDYMTLASSVPNSPHTKALDLPLPIPQIEEPEPEEPSSPESDAFDFVADAITNPTPLIVKVLSTACDGIASPTRTLGAAKRKAIDMVGNVVGRGVDRVSQRRTQVLAASKTQRSRRTTMIYSEPPPPSFRSQKLRTIAPSATAICKECGAPRRVVSNGSVKRSVGGLRKRSGSVVQPVIEDGIDVIWLWVRFIIAVVVALGVAVKDGPPNAVVMVDDGEGIDHVREEERELALKRLEGKVR</sequence>
<keyword evidence="4" id="KW-1185">Reference proteome</keyword>
<feature type="coiled-coil region" evidence="1">
    <location>
        <begin position="116"/>
        <end position="209"/>
    </location>
</feature>
<feature type="compositionally biased region" description="Polar residues" evidence="2">
    <location>
        <begin position="322"/>
        <end position="333"/>
    </location>
</feature>
<dbReference type="OrthoDB" id="5343018at2759"/>
<feature type="region of interest" description="Disordered" evidence="2">
    <location>
        <begin position="379"/>
        <end position="404"/>
    </location>
</feature>
<name>A0A5J5F6H1_9PEZI</name>
<evidence type="ECO:0000313" key="4">
    <source>
        <dbReference type="Proteomes" id="UP000326924"/>
    </source>
</evidence>
<feature type="region of interest" description="Disordered" evidence="2">
    <location>
        <begin position="426"/>
        <end position="449"/>
    </location>
</feature>
<organism evidence="3 4">
    <name type="scientific">Sphaerosporella brunnea</name>
    <dbReference type="NCBI Taxonomy" id="1250544"/>
    <lineage>
        <taxon>Eukaryota</taxon>
        <taxon>Fungi</taxon>
        <taxon>Dikarya</taxon>
        <taxon>Ascomycota</taxon>
        <taxon>Pezizomycotina</taxon>
        <taxon>Pezizomycetes</taxon>
        <taxon>Pezizales</taxon>
        <taxon>Pyronemataceae</taxon>
        <taxon>Sphaerosporella</taxon>
    </lineage>
</organism>
<protein>
    <submittedName>
        <fullName evidence="3">Uncharacterized protein</fullName>
    </submittedName>
</protein>
<dbReference type="EMBL" id="VXIS01000031">
    <property type="protein sequence ID" value="KAA8911822.1"/>
    <property type="molecule type" value="Genomic_DNA"/>
</dbReference>
<feature type="compositionally biased region" description="Basic and acidic residues" evidence="2">
    <location>
        <begin position="287"/>
        <end position="296"/>
    </location>
</feature>
<feature type="compositionally biased region" description="Low complexity" evidence="2">
    <location>
        <begin position="8"/>
        <end position="27"/>
    </location>
</feature>
<proteinExistence type="predicted"/>